<dbReference type="InterPro" id="IPR009060">
    <property type="entry name" value="UBA-like_sf"/>
</dbReference>
<name>A0A7R9LKK0_9ACAR</name>
<dbReference type="Proteomes" id="UP000728032">
    <property type="component" value="Unassembled WGS sequence"/>
</dbReference>
<gene>
    <name evidence="3" type="ORF">ONB1V03_LOCUS4017</name>
</gene>
<dbReference type="InterPro" id="IPR040195">
    <property type="entry name" value="CUE_CUED1"/>
</dbReference>
<dbReference type="SUPFAM" id="SSF46934">
    <property type="entry name" value="UBA-like"/>
    <property type="match status" value="1"/>
</dbReference>
<dbReference type="OrthoDB" id="5794653at2759"/>
<dbReference type="AlphaFoldDB" id="A0A7R9LKK0"/>
<dbReference type="Gene3D" id="1.10.8.10">
    <property type="entry name" value="DNA helicase RuvA subunit, C-terminal domain"/>
    <property type="match status" value="1"/>
</dbReference>
<dbReference type="InterPro" id="IPR040192">
    <property type="entry name" value="CUEDC1"/>
</dbReference>
<feature type="compositionally biased region" description="Polar residues" evidence="1">
    <location>
        <begin position="90"/>
        <end position="109"/>
    </location>
</feature>
<evidence type="ECO:0000313" key="4">
    <source>
        <dbReference type="Proteomes" id="UP000728032"/>
    </source>
</evidence>
<dbReference type="GO" id="GO:0043130">
    <property type="term" value="F:ubiquitin binding"/>
    <property type="evidence" value="ECO:0007669"/>
    <property type="project" value="InterPro"/>
</dbReference>
<dbReference type="CDD" id="cd14366">
    <property type="entry name" value="CUE_CUED1"/>
    <property type="match status" value="1"/>
</dbReference>
<feature type="region of interest" description="Disordered" evidence="1">
    <location>
        <begin position="63"/>
        <end position="130"/>
    </location>
</feature>
<feature type="compositionally biased region" description="Low complexity" evidence="1">
    <location>
        <begin position="347"/>
        <end position="360"/>
    </location>
</feature>
<keyword evidence="4" id="KW-1185">Reference proteome</keyword>
<dbReference type="PANTHER" id="PTHR13467:SF3">
    <property type="entry name" value="CUE DOMAIN-CONTAINING PROTEIN 1"/>
    <property type="match status" value="1"/>
</dbReference>
<sequence>MTALSQRSGITQLEFHQAMNDFKTMFPDMDEDVIEAVLRANNGAVDATIDQLLAMNLDSENERLRQELDSSDNNEVPPRYSPATPPPSYHSLQPQPQPTHMNSSPNGRPQPKDSTQKATNNGSQVCPPVNTSEAMLSKDSMRYKRQWNPPILGQLPHSFLRIEPDVNQRKLSALSRPPREVTVINSALLQQKMEENQRQRQMSVSADDPELAQFLEDERVAIFLQNEEFVRELQKNSDFMSTLELDTRSSVESSGLGASGGASHTDSDAAFKETLKHMGKVSRRKFAQLARLFSRRRRRSFQQLLNDGSNPSLARDDQYHQFHNEISDHDRQLVLNVDESEQQSPQNTDNNTNSLLNNSTFRTHHKI</sequence>
<dbReference type="EMBL" id="OC916113">
    <property type="protein sequence ID" value="CAD7643207.1"/>
    <property type="molecule type" value="Genomic_DNA"/>
</dbReference>
<accession>A0A7R9LKK0</accession>
<organism evidence="3">
    <name type="scientific">Oppiella nova</name>
    <dbReference type="NCBI Taxonomy" id="334625"/>
    <lineage>
        <taxon>Eukaryota</taxon>
        <taxon>Metazoa</taxon>
        <taxon>Ecdysozoa</taxon>
        <taxon>Arthropoda</taxon>
        <taxon>Chelicerata</taxon>
        <taxon>Arachnida</taxon>
        <taxon>Acari</taxon>
        <taxon>Acariformes</taxon>
        <taxon>Sarcoptiformes</taxon>
        <taxon>Oribatida</taxon>
        <taxon>Brachypylina</taxon>
        <taxon>Oppioidea</taxon>
        <taxon>Oppiidae</taxon>
        <taxon>Oppiella</taxon>
    </lineage>
</organism>
<dbReference type="PROSITE" id="PS51140">
    <property type="entry name" value="CUE"/>
    <property type="match status" value="1"/>
</dbReference>
<evidence type="ECO:0000259" key="2">
    <source>
        <dbReference type="PROSITE" id="PS51140"/>
    </source>
</evidence>
<proteinExistence type="predicted"/>
<dbReference type="Pfam" id="PF02845">
    <property type="entry name" value="CUE"/>
    <property type="match status" value="1"/>
</dbReference>
<reference evidence="3" key="1">
    <citation type="submission" date="2020-11" db="EMBL/GenBank/DDBJ databases">
        <authorList>
            <person name="Tran Van P."/>
        </authorList>
    </citation>
    <scope>NUCLEOTIDE SEQUENCE</scope>
</reference>
<dbReference type="SMART" id="SM00546">
    <property type="entry name" value="CUE"/>
    <property type="match status" value="1"/>
</dbReference>
<feature type="region of interest" description="Disordered" evidence="1">
    <location>
        <begin position="339"/>
        <end position="367"/>
    </location>
</feature>
<evidence type="ECO:0000256" key="1">
    <source>
        <dbReference type="SAM" id="MobiDB-lite"/>
    </source>
</evidence>
<feature type="compositionally biased region" description="Pro residues" evidence="1">
    <location>
        <begin position="79"/>
        <end position="88"/>
    </location>
</feature>
<protein>
    <recommendedName>
        <fullName evidence="2">CUE domain-containing protein</fullName>
    </recommendedName>
</protein>
<dbReference type="PANTHER" id="PTHR13467">
    <property type="entry name" value="CUE DOMAIN CONTAINING PROTEIN 1"/>
    <property type="match status" value="1"/>
</dbReference>
<feature type="compositionally biased region" description="Polar residues" evidence="1">
    <location>
        <begin position="116"/>
        <end position="130"/>
    </location>
</feature>
<dbReference type="EMBL" id="CAJPVJ010001288">
    <property type="protein sequence ID" value="CAG2164463.1"/>
    <property type="molecule type" value="Genomic_DNA"/>
</dbReference>
<dbReference type="InterPro" id="IPR003892">
    <property type="entry name" value="CUE"/>
</dbReference>
<evidence type="ECO:0000313" key="3">
    <source>
        <dbReference type="EMBL" id="CAD7643207.1"/>
    </source>
</evidence>
<feature type="domain" description="CUE" evidence="2">
    <location>
        <begin position="14"/>
        <end position="57"/>
    </location>
</feature>